<evidence type="ECO:0000256" key="2">
    <source>
        <dbReference type="ARBA" id="ARBA00007935"/>
    </source>
</evidence>
<dbReference type="GO" id="GO:0022857">
    <property type="term" value="F:transmembrane transporter activity"/>
    <property type="evidence" value="ECO:0000318"/>
    <property type="project" value="GO_Central"/>
</dbReference>
<dbReference type="eggNOG" id="arCOG01007">
    <property type="taxonomic scope" value="Archaea"/>
</dbReference>
<evidence type="ECO:0000256" key="8">
    <source>
        <dbReference type="SAM" id="Phobius"/>
    </source>
</evidence>
<dbReference type="KEGG" id="tko:TK0707"/>
<dbReference type="PATRIC" id="fig|69014.16.peg.688"/>
<dbReference type="InterPro" id="IPR037294">
    <property type="entry name" value="ABC_BtuC-like"/>
</dbReference>
<dbReference type="EnsemblBacteria" id="BAD84896">
    <property type="protein sequence ID" value="BAD84896"/>
    <property type="gene ID" value="TK0707"/>
</dbReference>
<dbReference type="RefSeq" id="WP_011249658.1">
    <property type="nucleotide sequence ID" value="NC_006624.1"/>
</dbReference>
<dbReference type="HOGENOM" id="CLU_013016_0_2_2"/>
<dbReference type="Gene3D" id="1.10.3470.10">
    <property type="entry name" value="ABC transporter involved in vitamin B12 uptake, BtuC"/>
    <property type="match status" value="1"/>
</dbReference>
<dbReference type="InterPro" id="IPR000522">
    <property type="entry name" value="ABC_transptr_permease_BtuC"/>
</dbReference>
<sequence>MRGLKGIFLFFMVIILISPFVGRMLFNPLSMSDLDKTILLQVRLPRVVTSLLVGASLSLAGLTFQNVFRNPLAGPNLLGVTSGSAFGAVLAILLSADPYVIQISAFLLGLLAVGVVWRLSRLVGNGILGLILAGIAVSAFFSALVGMAKYLADPYDKLPAIVFWLLGSFAGLRWDDVRIMLVPLVVSIVGITLLRWPLNVISLSEEEARGLGVNVRLYRGIFIALAALGVSASTAMAGMISWVGLVSPHVARLSVGHDTRTLVPASALVGASLLLVCDDVARSVTTFEVPLGVVTALIGAPTLIIILRRGIYAKG</sequence>
<organism evidence="9 10">
    <name type="scientific">Thermococcus kodakarensis (strain ATCC BAA-918 / JCM 12380 / KOD1)</name>
    <name type="common">Pyrococcus kodakaraensis (strain KOD1)</name>
    <dbReference type="NCBI Taxonomy" id="69014"/>
    <lineage>
        <taxon>Archaea</taxon>
        <taxon>Methanobacteriati</taxon>
        <taxon>Methanobacteriota</taxon>
        <taxon>Thermococci</taxon>
        <taxon>Thermococcales</taxon>
        <taxon>Thermococcaceae</taxon>
        <taxon>Thermococcus</taxon>
    </lineage>
</organism>
<evidence type="ECO:0000313" key="9">
    <source>
        <dbReference type="EMBL" id="BAD84896.1"/>
    </source>
</evidence>
<name>Q5JG57_THEKO</name>
<dbReference type="Proteomes" id="UP000000536">
    <property type="component" value="Chromosome"/>
</dbReference>
<keyword evidence="10" id="KW-1185">Reference proteome</keyword>
<dbReference type="SUPFAM" id="SSF81345">
    <property type="entry name" value="ABC transporter involved in vitamin B12 uptake, BtuC"/>
    <property type="match status" value="1"/>
</dbReference>
<evidence type="ECO:0000256" key="4">
    <source>
        <dbReference type="ARBA" id="ARBA00022475"/>
    </source>
</evidence>
<keyword evidence="5 8" id="KW-0812">Transmembrane</keyword>
<dbReference type="EMBL" id="AP006878">
    <property type="protein sequence ID" value="BAD84896.1"/>
    <property type="molecule type" value="Genomic_DNA"/>
</dbReference>
<gene>
    <name evidence="9" type="ordered locus">TK0707</name>
</gene>
<evidence type="ECO:0000256" key="3">
    <source>
        <dbReference type="ARBA" id="ARBA00022448"/>
    </source>
</evidence>
<dbReference type="PhylomeDB" id="Q5JG57"/>
<dbReference type="AlphaFoldDB" id="Q5JG57"/>
<feature type="transmembrane region" description="Helical" evidence="8">
    <location>
        <begin position="46"/>
        <end position="64"/>
    </location>
</feature>
<keyword evidence="6 8" id="KW-1133">Transmembrane helix</keyword>
<feature type="transmembrane region" description="Helical" evidence="8">
    <location>
        <begin position="76"/>
        <end position="94"/>
    </location>
</feature>
<keyword evidence="3" id="KW-0813">Transport</keyword>
<comment type="subcellular location">
    <subcellularLocation>
        <location evidence="1">Cell membrane</location>
        <topology evidence="1">Multi-pass membrane protein</topology>
    </subcellularLocation>
</comment>
<evidence type="ECO:0000256" key="5">
    <source>
        <dbReference type="ARBA" id="ARBA00022692"/>
    </source>
</evidence>
<feature type="transmembrane region" description="Helical" evidence="8">
    <location>
        <begin position="218"/>
        <end position="240"/>
    </location>
</feature>
<comment type="similarity">
    <text evidence="2">Belongs to the binding-protein-dependent transport system permease family. FecCD subfamily.</text>
</comment>
<dbReference type="STRING" id="69014.TK0707"/>
<feature type="transmembrane region" description="Helical" evidence="8">
    <location>
        <begin position="181"/>
        <end position="198"/>
    </location>
</feature>
<dbReference type="Pfam" id="PF01032">
    <property type="entry name" value="FecCD"/>
    <property type="match status" value="1"/>
</dbReference>
<evidence type="ECO:0000256" key="7">
    <source>
        <dbReference type="ARBA" id="ARBA00023136"/>
    </source>
</evidence>
<keyword evidence="7 8" id="KW-0472">Membrane</keyword>
<feature type="transmembrane region" description="Helical" evidence="8">
    <location>
        <begin position="100"/>
        <end position="120"/>
    </location>
</feature>
<dbReference type="GeneID" id="78447221"/>
<keyword evidence="4" id="KW-1003">Cell membrane</keyword>
<dbReference type="FunFam" id="1.10.3470.10:FF:000001">
    <property type="entry name" value="Vitamin B12 ABC transporter permease BtuC"/>
    <property type="match status" value="1"/>
</dbReference>
<proteinExistence type="inferred from homology"/>
<reference evidence="9 10" key="1">
    <citation type="journal article" date="2005" name="Genome Res.">
        <title>Complete genome sequence of the hyperthermophilic archaeon Thermococcus kodakaraensis KOD1 and comparison with Pyrococcus genomes.</title>
        <authorList>
            <person name="Fukui T."/>
            <person name="Atomi H."/>
            <person name="Kanai T."/>
            <person name="Matsumi R."/>
            <person name="Fujiwara S."/>
            <person name="Imanaka T."/>
        </authorList>
    </citation>
    <scope>NUCLEOTIDE SEQUENCE [LARGE SCALE GENOMIC DNA]</scope>
    <source>
        <strain evidence="10">ATCC BAA-918 / JCM 12380 / KOD1</strain>
    </source>
</reference>
<dbReference type="GO" id="GO:0005886">
    <property type="term" value="C:plasma membrane"/>
    <property type="evidence" value="ECO:0000318"/>
    <property type="project" value="GO_Central"/>
</dbReference>
<protein>
    <submittedName>
        <fullName evidence="9">ABC-type iron(III)-siderophore transport system, permease component</fullName>
    </submittedName>
</protein>
<feature type="transmembrane region" description="Helical" evidence="8">
    <location>
        <begin position="7"/>
        <end position="26"/>
    </location>
</feature>
<dbReference type="PANTHER" id="PTHR30472:SF25">
    <property type="entry name" value="ABC TRANSPORTER PERMEASE PROTEIN MJ0876-RELATED"/>
    <property type="match status" value="1"/>
</dbReference>
<dbReference type="InParanoid" id="Q5JG57"/>
<dbReference type="PANTHER" id="PTHR30472">
    <property type="entry name" value="FERRIC ENTEROBACTIN TRANSPORT SYSTEM PERMEASE PROTEIN"/>
    <property type="match status" value="1"/>
</dbReference>
<accession>Q5JG57</accession>
<feature type="transmembrane region" description="Helical" evidence="8">
    <location>
        <begin position="287"/>
        <end position="307"/>
    </location>
</feature>
<evidence type="ECO:0000256" key="1">
    <source>
        <dbReference type="ARBA" id="ARBA00004651"/>
    </source>
</evidence>
<dbReference type="CDD" id="cd06550">
    <property type="entry name" value="TM_ABC_iron-siderophores_like"/>
    <property type="match status" value="1"/>
</dbReference>
<evidence type="ECO:0000256" key="6">
    <source>
        <dbReference type="ARBA" id="ARBA00022989"/>
    </source>
</evidence>
<evidence type="ECO:0000313" key="10">
    <source>
        <dbReference type="Proteomes" id="UP000000536"/>
    </source>
</evidence>
<feature type="transmembrane region" description="Helical" evidence="8">
    <location>
        <begin position="127"/>
        <end position="152"/>
    </location>
</feature>